<dbReference type="Pfam" id="PF10082">
    <property type="entry name" value="BBP2_2"/>
    <property type="match status" value="1"/>
</dbReference>
<name>A0A085GD40_9ENTR</name>
<protein>
    <submittedName>
        <fullName evidence="1">CpsB family capsular polysaccharide synthesis enzyme</fullName>
    </submittedName>
</protein>
<dbReference type="RefSeq" id="WP_034496183.1">
    <property type="nucleotide sequence ID" value="NZ_JMPI01000030.1"/>
</dbReference>
<reference evidence="1 2" key="1">
    <citation type="submission" date="2014-05" db="EMBL/GenBank/DDBJ databases">
        <title>ATOL: Assembling a taxonomically balanced genome-scale reconstruction of the evolutionary history of the Enterobacteriaceae.</title>
        <authorList>
            <person name="Plunkett G.III."/>
            <person name="Neeno-Eckwall E.C."/>
            <person name="Glasner J.D."/>
            <person name="Perna N.T."/>
        </authorList>
    </citation>
    <scope>NUCLEOTIDE SEQUENCE [LARGE SCALE GENOMIC DNA]</scope>
    <source>
        <strain evidence="1 2">ATCC 33320</strain>
    </source>
</reference>
<accession>A0A085GD40</accession>
<dbReference type="OrthoDB" id="5913083at2"/>
<organism evidence="1 2">
    <name type="scientific">Buttiauxella agrestis ATCC 33320</name>
    <dbReference type="NCBI Taxonomy" id="1006004"/>
    <lineage>
        <taxon>Bacteria</taxon>
        <taxon>Pseudomonadati</taxon>
        <taxon>Pseudomonadota</taxon>
        <taxon>Gammaproteobacteria</taxon>
        <taxon>Enterobacterales</taxon>
        <taxon>Enterobacteriaceae</taxon>
        <taxon>Buttiauxella</taxon>
    </lineage>
</organism>
<evidence type="ECO:0000313" key="1">
    <source>
        <dbReference type="EMBL" id="KFC81635.1"/>
    </source>
</evidence>
<keyword evidence="2" id="KW-1185">Reference proteome</keyword>
<sequence>MHIKYIVAAGMVLSQPAIADLTPKSHIGIAGIDFQSNVGVNYGRESNVTYQPYDNDAISSDFVSVTPMLSMIGERYQDKYLLMYSGDYRSYNSDSADNYADHFFRFNGVWRYGQMHGLMFNIEDSLGHEERGRGVTEGFIPEQFQEFGVNSPLSTNLLNSELRYSYGAPEGRGKAEVALLYKKLRFGNTQDTQNTDEDFYNYIREQEWHENSLIAEIFDQYTSQTRFRYSFITNQRHYDNASEKDSNEYYLRYGVKSQLTGKTNIDMNLAWLYKTFENNPNSQDFNGLNWDIQAEWKPLKQSIFTAHTSQRIKDPSEVGGYILVSQYGISYQHYWLDDRFSALLDYSYTTEDYKKQDKDRNDKDGVFTVTMSYDFRPSINFELKYQIDTLRSNKDTDSFYIGPDDNREVLRTLGYDNSLIMFTAKVQI</sequence>
<comment type="caution">
    <text evidence="1">The sequence shown here is derived from an EMBL/GenBank/DDBJ whole genome shotgun (WGS) entry which is preliminary data.</text>
</comment>
<dbReference type="EMBL" id="JMPI01000030">
    <property type="protein sequence ID" value="KFC81635.1"/>
    <property type="molecule type" value="Genomic_DNA"/>
</dbReference>
<dbReference type="Proteomes" id="UP000028653">
    <property type="component" value="Unassembled WGS sequence"/>
</dbReference>
<dbReference type="STRING" id="1006004.GBAG_2420"/>
<evidence type="ECO:0000313" key="2">
    <source>
        <dbReference type="Proteomes" id="UP000028653"/>
    </source>
</evidence>
<dbReference type="InterPro" id="IPR018759">
    <property type="entry name" value="BBP2_2"/>
</dbReference>
<dbReference type="AlphaFoldDB" id="A0A085GD40"/>
<dbReference type="eggNOG" id="COG5338">
    <property type="taxonomic scope" value="Bacteria"/>
</dbReference>
<gene>
    <name evidence="1" type="ORF">GBAG_2420</name>
</gene>
<proteinExistence type="predicted"/>